<proteinExistence type="predicted"/>
<comment type="caution">
    <text evidence="1">The sequence shown here is derived from an EMBL/GenBank/DDBJ whole genome shotgun (WGS) entry which is preliminary data.</text>
</comment>
<evidence type="ECO:0000313" key="2">
    <source>
        <dbReference type="Proteomes" id="UP001595752"/>
    </source>
</evidence>
<organism evidence="1 2">
    <name type="scientific">Bacillus songklensis</name>
    <dbReference type="NCBI Taxonomy" id="1069116"/>
    <lineage>
        <taxon>Bacteria</taxon>
        <taxon>Bacillati</taxon>
        <taxon>Bacillota</taxon>
        <taxon>Bacilli</taxon>
        <taxon>Bacillales</taxon>
        <taxon>Bacillaceae</taxon>
        <taxon>Bacillus</taxon>
    </lineage>
</organism>
<evidence type="ECO:0000313" key="1">
    <source>
        <dbReference type="EMBL" id="MFC3883785.1"/>
    </source>
</evidence>
<dbReference type="EMBL" id="JBHRZT010000043">
    <property type="protein sequence ID" value="MFC3883785.1"/>
    <property type="molecule type" value="Genomic_DNA"/>
</dbReference>
<accession>A0ABV8B3E2</accession>
<gene>
    <name evidence="1" type="ORF">ACFOU2_09835</name>
</gene>
<name>A0ABV8B3E2_9BACI</name>
<dbReference type="RefSeq" id="WP_377914607.1">
    <property type="nucleotide sequence ID" value="NZ_JBHRZT010000043.1"/>
</dbReference>
<protein>
    <submittedName>
        <fullName evidence="1">Uncharacterized protein</fullName>
    </submittedName>
</protein>
<reference evidence="2" key="1">
    <citation type="journal article" date="2019" name="Int. J. Syst. Evol. Microbiol.">
        <title>The Global Catalogue of Microorganisms (GCM) 10K type strain sequencing project: providing services to taxonomists for standard genome sequencing and annotation.</title>
        <authorList>
            <consortium name="The Broad Institute Genomics Platform"/>
            <consortium name="The Broad Institute Genome Sequencing Center for Infectious Disease"/>
            <person name="Wu L."/>
            <person name="Ma J."/>
        </authorList>
    </citation>
    <scope>NUCLEOTIDE SEQUENCE [LARGE SCALE GENOMIC DNA]</scope>
    <source>
        <strain evidence="2">CCUG 61889</strain>
    </source>
</reference>
<keyword evidence="2" id="KW-1185">Reference proteome</keyword>
<dbReference type="Proteomes" id="UP001595752">
    <property type="component" value="Unassembled WGS sequence"/>
</dbReference>
<sequence length="112" mass="13128">MKQRLFFNMAERGIVLTAMKSYIQNVESPQKPLFEMTFKKIQKAHFPTLDGMEMICVVTALTWRSRVFMEMGKRAEQLLYLDFSNQIDDIRQEFQYRNAPEIIKAARTAAVS</sequence>